<dbReference type="Pfam" id="PF12680">
    <property type="entry name" value="SnoaL_2"/>
    <property type="match status" value="1"/>
</dbReference>
<dbReference type="GO" id="GO:0016853">
    <property type="term" value="F:isomerase activity"/>
    <property type="evidence" value="ECO:0007669"/>
    <property type="project" value="UniProtKB-KW"/>
</dbReference>
<dbReference type="InterPro" id="IPR037401">
    <property type="entry name" value="SnoaL-like"/>
</dbReference>
<dbReference type="InterPro" id="IPR032710">
    <property type="entry name" value="NTF2-like_dom_sf"/>
</dbReference>
<protein>
    <submittedName>
        <fullName evidence="2">Ketosteroid isomerase</fullName>
    </submittedName>
</protein>
<gene>
    <name evidence="2" type="ORF">CWI75_04930</name>
</gene>
<comment type="caution">
    <text evidence="2">The sequence shown here is derived from an EMBL/GenBank/DDBJ whole genome shotgun (WGS) entry which is preliminary data.</text>
</comment>
<proteinExistence type="predicted"/>
<reference evidence="3" key="1">
    <citation type="submission" date="2017-11" db="EMBL/GenBank/DDBJ databases">
        <title>The draft genome sequence of Chromatocurvus sp. F02.</title>
        <authorList>
            <person name="Du Z.-J."/>
            <person name="Chang Y.-Q."/>
        </authorList>
    </citation>
    <scope>NUCLEOTIDE SEQUENCE [LARGE SCALE GENOMIC DNA]</scope>
    <source>
        <strain evidence="3">F02</strain>
    </source>
</reference>
<dbReference type="Gene3D" id="3.10.450.50">
    <property type="match status" value="1"/>
</dbReference>
<sequence length="151" mass="17005">MFENEHPARRAALLSREYVHNKDRQGWLDLYAEDAIIQDPIGVSHIDPDGHGHRGPAAREAFWDNFIAPVDIRIEILESFAAANEVANHVNLTITIDGGDGNRLQQKVHGIFTYHVNDEGKLLSLRGYWETEDPRNALMALDEAGNLQPLE</sequence>
<name>A0A2N5Y5N7_9GAMM</name>
<dbReference type="EMBL" id="PKLZ01000002">
    <property type="protein sequence ID" value="PLW83692.1"/>
    <property type="molecule type" value="Genomic_DNA"/>
</dbReference>
<dbReference type="Proteomes" id="UP000234845">
    <property type="component" value="Unassembled WGS sequence"/>
</dbReference>
<evidence type="ECO:0000313" key="3">
    <source>
        <dbReference type="Proteomes" id="UP000234845"/>
    </source>
</evidence>
<organism evidence="2 3">
    <name type="scientific">Kineobactrum sediminis</name>
    <dbReference type="NCBI Taxonomy" id="1905677"/>
    <lineage>
        <taxon>Bacteria</taxon>
        <taxon>Pseudomonadati</taxon>
        <taxon>Pseudomonadota</taxon>
        <taxon>Gammaproteobacteria</taxon>
        <taxon>Cellvibrionales</taxon>
        <taxon>Halieaceae</taxon>
        <taxon>Kineobactrum</taxon>
    </lineage>
</organism>
<evidence type="ECO:0000259" key="1">
    <source>
        <dbReference type="Pfam" id="PF12680"/>
    </source>
</evidence>
<dbReference type="SUPFAM" id="SSF54427">
    <property type="entry name" value="NTF2-like"/>
    <property type="match status" value="1"/>
</dbReference>
<keyword evidence="2" id="KW-0413">Isomerase</keyword>
<accession>A0A2N5Y5N7</accession>
<dbReference type="RefSeq" id="WP_101520373.1">
    <property type="nucleotide sequence ID" value="NZ_PKLZ01000002.1"/>
</dbReference>
<keyword evidence="3" id="KW-1185">Reference proteome</keyword>
<feature type="domain" description="SnoaL-like" evidence="1">
    <location>
        <begin position="19"/>
        <end position="122"/>
    </location>
</feature>
<dbReference type="OrthoDB" id="5732163at2"/>
<dbReference type="AlphaFoldDB" id="A0A2N5Y5N7"/>
<evidence type="ECO:0000313" key="2">
    <source>
        <dbReference type="EMBL" id="PLW83692.1"/>
    </source>
</evidence>